<dbReference type="SMART" id="SM00974">
    <property type="entry name" value="T5orf172"/>
    <property type="match status" value="1"/>
</dbReference>
<feature type="domain" description="Bacteriophage T5 Orf172 DNA-binding" evidence="2">
    <location>
        <begin position="7"/>
        <end position="86"/>
    </location>
</feature>
<dbReference type="InterPro" id="IPR018306">
    <property type="entry name" value="Phage_T5_Orf172_DNA-bd"/>
</dbReference>
<dbReference type="Pfam" id="PF13455">
    <property type="entry name" value="MUG113"/>
    <property type="match status" value="1"/>
</dbReference>
<dbReference type="AlphaFoldDB" id="A0A9W6QSV9"/>
<feature type="compositionally biased region" description="Polar residues" evidence="1">
    <location>
        <begin position="272"/>
        <end position="290"/>
    </location>
</feature>
<evidence type="ECO:0000313" key="4">
    <source>
        <dbReference type="Proteomes" id="UP001165042"/>
    </source>
</evidence>
<feature type="region of interest" description="Disordered" evidence="1">
    <location>
        <begin position="270"/>
        <end position="309"/>
    </location>
</feature>
<accession>A0A9W6QSV9</accession>
<evidence type="ECO:0000256" key="1">
    <source>
        <dbReference type="SAM" id="MobiDB-lite"/>
    </source>
</evidence>
<dbReference type="EMBL" id="BSSD01000008">
    <property type="protein sequence ID" value="GLW94049.1"/>
    <property type="molecule type" value="Genomic_DNA"/>
</dbReference>
<dbReference type="Proteomes" id="UP001165042">
    <property type="component" value="Unassembled WGS sequence"/>
</dbReference>
<name>A0A9W6QSV9_9PSEU</name>
<comment type="caution">
    <text evidence="3">The sequence shown here is derived from an EMBL/GenBank/DDBJ whole genome shotgun (WGS) entry which is preliminary data.</text>
</comment>
<reference evidence="3" key="1">
    <citation type="submission" date="2023-02" db="EMBL/GenBank/DDBJ databases">
        <title>Actinokineospora globicatena NBRC 15670.</title>
        <authorList>
            <person name="Ichikawa N."/>
            <person name="Sato H."/>
            <person name="Tonouchi N."/>
        </authorList>
    </citation>
    <scope>NUCLEOTIDE SEQUENCE</scope>
    <source>
        <strain evidence="3">NBRC 15670</strain>
    </source>
</reference>
<organism evidence="3 4">
    <name type="scientific">Actinokineospora globicatena</name>
    <dbReference type="NCBI Taxonomy" id="103729"/>
    <lineage>
        <taxon>Bacteria</taxon>
        <taxon>Bacillati</taxon>
        <taxon>Actinomycetota</taxon>
        <taxon>Actinomycetes</taxon>
        <taxon>Pseudonocardiales</taxon>
        <taxon>Pseudonocardiaceae</taxon>
        <taxon>Actinokineospora</taxon>
    </lineage>
</organism>
<evidence type="ECO:0000259" key="2">
    <source>
        <dbReference type="SMART" id="SM00974"/>
    </source>
</evidence>
<keyword evidence="4" id="KW-1185">Reference proteome</keyword>
<proteinExistence type="predicted"/>
<gene>
    <name evidence="3" type="ORF">Aglo03_48650</name>
</gene>
<evidence type="ECO:0000313" key="3">
    <source>
        <dbReference type="EMBL" id="GLW94049.1"/>
    </source>
</evidence>
<protein>
    <recommendedName>
        <fullName evidence="2">Bacteriophage T5 Orf172 DNA-binding domain-containing protein</fullName>
    </recommendedName>
</protein>
<sequence length="309" mass="33776">MYVLTSLAMPDMVKVGHTRHLSEDRARQLRTTAVPLPFTVAYRTLTSHPAAVERRAHELLAFHRVDPRREYFTVTPAQAVAAIQRASIEAGGIEAWDTEEPVMLRDGDRVALTLRAGQWLVVLPYQQGPVRLGPVDLWQAHSDGDLLELMATDSAGRVAGLSTDDEDGTIDPVPHLDRAGDVSNLPIIGRERLEPGQRLLWLDGAIEPPACSMAMFEFDSHCQVACRTASPLLSPEGFPLLLNIVTEEPTETMVQVIRAALRLRPPVLTLQPAGSSSGPDDIGGQSSSPSFWLPQLGKQVGKSRHPRNS</sequence>